<dbReference type="SUPFAM" id="SSF47391">
    <property type="entry name" value="Dimerization-anchoring domain of cAMP-dependent PK regulatory subunit"/>
    <property type="match status" value="1"/>
</dbReference>
<feature type="domain" description="Cyclic nucleotide-binding" evidence="4">
    <location>
        <begin position="242"/>
        <end position="362"/>
    </location>
</feature>
<dbReference type="PRINTS" id="PR00103">
    <property type="entry name" value="CAMPKINASE"/>
</dbReference>
<proteinExistence type="inferred from homology"/>
<dbReference type="SMART" id="SM00100">
    <property type="entry name" value="cNMP"/>
    <property type="match status" value="2"/>
</dbReference>
<evidence type="ECO:0000313" key="6">
    <source>
        <dbReference type="Proteomes" id="UP000494040"/>
    </source>
</evidence>
<evidence type="ECO:0000256" key="3">
    <source>
        <dbReference type="ARBA" id="ARBA00023149"/>
    </source>
</evidence>
<keyword evidence="2" id="KW-0547">Nucleotide-binding</keyword>
<dbReference type="CDD" id="cd00038">
    <property type="entry name" value="CAP_ED"/>
    <property type="match status" value="2"/>
</dbReference>
<dbReference type="Pfam" id="PF00027">
    <property type="entry name" value="cNMP_binding"/>
    <property type="match status" value="2"/>
</dbReference>
<dbReference type="PROSITE" id="PS50042">
    <property type="entry name" value="CNMP_BINDING_3"/>
    <property type="match status" value="2"/>
</dbReference>
<dbReference type="PROSITE" id="PS00889">
    <property type="entry name" value="CNMP_BINDING_2"/>
    <property type="match status" value="2"/>
</dbReference>
<dbReference type="GO" id="GO:0030552">
    <property type="term" value="F:cAMP binding"/>
    <property type="evidence" value="ECO:0007669"/>
    <property type="project" value="UniProtKB-KW"/>
</dbReference>
<dbReference type="InterPro" id="IPR018490">
    <property type="entry name" value="cNMP-bd_dom_sf"/>
</dbReference>
<reference evidence="5" key="1">
    <citation type="submission" date="2022-01" db="UniProtKB">
        <authorList>
            <consortium name="EnsemblMetazoa"/>
        </authorList>
    </citation>
    <scope>IDENTIFICATION</scope>
</reference>
<keyword evidence="2" id="KW-0116">cAMP-binding</keyword>
<dbReference type="PANTHER" id="PTHR11635">
    <property type="entry name" value="CAMP-DEPENDENT PROTEIN KINASE REGULATORY CHAIN"/>
    <property type="match status" value="1"/>
</dbReference>
<evidence type="ECO:0000256" key="1">
    <source>
        <dbReference type="ARBA" id="ARBA00005753"/>
    </source>
</evidence>
<feature type="domain" description="Cyclic nucleotide-binding" evidence="4">
    <location>
        <begin position="119"/>
        <end position="239"/>
    </location>
</feature>
<dbReference type="GeneID" id="106673569"/>
<evidence type="ECO:0000256" key="2">
    <source>
        <dbReference type="ARBA" id="ARBA00022566"/>
    </source>
</evidence>
<dbReference type="OrthoDB" id="417078at2759"/>
<dbReference type="InterPro" id="IPR014710">
    <property type="entry name" value="RmlC-like_jellyroll"/>
</dbReference>
<name>A0A8I6SAK3_CIMLE</name>
<dbReference type="RefSeq" id="XP_014261206.1">
    <property type="nucleotide sequence ID" value="XM_014405720.2"/>
</dbReference>
<sequence length="380" mass="43660">MTSFDMCNRPVWTKEDEKYAIAPSFRKFLVRFSVKFYQTLPDDVLKFSVDYFEDLKNQQNLQLAREGKGFAHATNVRRAPVFNESIKEDDESEIINFAKYEKTPEEKLKLMKALNKIVFFQQLDKRDIEQLVNAMLPKNVEAGKCIICQGEIGDYFFIVDSGEYKAYVKNKDGVAELVKTYKNEGSFGELALLYDLPRSATVKCTSSGKLWAIARNHFRQIIATNAMKKRKRYVELIASVPLLSDLSPDERLNLADALQKKSFKKNDCIIKQNDYPDGMYFIESGVVKVIVTNSKKQNVEVCKLGRGDYFGELALINHQRRSASVYAVEPVTTVFLETEVFERLLGPCLDIMKRNKRNYEERLKKLENESTMPSTSVNCA</sequence>
<dbReference type="Proteomes" id="UP000494040">
    <property type="component" value="Unassembled WGS sequence"/>
</dbReference>
<evidence type="ECO:0000259" key="4">
    <source>
        <dbReference type="PROSITE" id="PS50042"/>
    </source>
</evidence>
<dbReference type="GO" id="GO:0004862">
    <property type="term" value="F:cAMP-dependent protein kinase inhibitor activity"/>
    <property type="evidence" value="ECO:0007669"/>
    <property type="project" value="TreeGrafter"/>
</dbReference>
<organism evidence="5 6">
    <name type="scientific">Cimex lectularius</name>
    <name type="common">Bed bug</name>
    <name type="synonym">Acanthia lectularia</name>
    <dbReference type="NCBI Taxonomy" id="79782"/>
    <lineage>
        <taxon>Eukaryota</taxon>
        <taxon>Metazoa</taxon>
        <taxon>Ecdysozoa</taxon>
        <taxon>Arthropoda</taxon>
        <taxon>Hexapoda</taxon>
        <taxon>Insecta</taxon>
        <taxon>Pterygota</taxon>
        <taxon>Neoptera</taxon>
        <taxon>Paraneoptera</taxon>
        <taxon>Hemiptera</taxon>
        <taxon>Heteroptera</taxon>
        <taxon>Panheteroptera</taxon>
        <taxon>Cimicomorpha</taxon>
        <taxon>Cimicidae</taxon>
        <taxon>Cimex</taxon>
    </lineage>
</organism>
<dbReference type="InterPro" id="IPR018488">
    <property type="entry name" value="cNMP-bd_CS"/>
</dbReference>
<dbReference type="GO" id="GO:0034236">
    <property type="term" value="F:protein kinase A catalytic subunit binding"/>
    <property type="evidence" value="ECO:0007669"/>
    <property type="project" value="TreeGrafter"/>
</dbReference>
<dbReference type="KEGG" id="clec:106673569"/>
<dbReference type="GO" id="GO:0005952">
    <property type="term" value="C:cAMP-dependent protein kinase complex"/>
    <property type="evidence" value="ECO:0007669"/>
    <property type="project" value="InterPro"/>
</dbReference>
<dbReference type="Gene3D" id="2.60.120.10">
    <property type="entry name" value="Jelly Rolls"/>
    <property type="match status" value="2"/>
</dbReference>
<protein>
    <recommendedName>
        <fullName evidence="4">Cyclic nucleotide-binding domain-containing protein</fullName>
    </recommendedName>
</protein>
<dbReference type="EnsemblMetazoa" id="XM_014405720.2">
    <property type="protein sequence ID" value="XP_014261206.1"/>
    <property type="gene ID" value="LOC106673569"/>
</dbReference>
<dbReference type="AlphaFoldDB" id="A0A8I6SAK3"/>
<dbReference type="FunFam" id="2.60.120.10:FF:000108">
    <property type="entry name" value="cAMP-dependent protein kinase type II regulatory subunit"/>
    <property type="match status" value="1"/>
</dbReference>
<dbReference type="GO" id="GO:0005829">
    <property type="term" value="C:cytosol"/>
    <property type="evidence" value="ECO:0007669"/>
    <property type="project" value="TreeGrafter"/>
</dbReference>
<comment type="similarity">
    <text evidence="1">Belongs to the cAMP-dependent kinase regulatory chain family.</text>
</comment>
<accession>A0A8I6SAK3</accession>
<dbReference type="OMA" id="AIARNHF"/>
<dbReference type="Gene3D" id="1.20.890.10">
    <property type="entry name" value="cAMP-dependent protein kinase regulatory subunit, dimerization-anchoring domain"/>
    <property type="match status" value="1"/>
</dbReference>
<dbReference type="InterPro" id="IPR050503">
    <property type="entry name" value="cAMP-dep_PK_reg_su-like"/>
</dbReference>
<dbReference type="PANTHER" id="PTHR11635:SF152">
    <property type="entry name" value="CAMP-DEPENDENT PROTEIN KINASE TYPE I REGULATORY SUBUNIT-RELATED"/>
    <property type="match status" value="1"/>
</dbReference>
<keyword evidence="6" id="KW-1185">Reference proteome</keyword>
<dbReference type="InterPro" id="IPR000595">
    <property type="entry name" value="cNMP-bd_dom"/>
</dbReference>
<evidence type="ECO:0000313" key="5">
    <source>
        <dbReference type="EnsemblMetazoa" id="XP_014261206.1"/>
    </source>
</evidence>
<dbReference type="PROSITE" id="PS00888">
    <property type="entry name" value="CNMP_BINDING_1"/>
    <property type="match status" value="1"/>
</dbReference>
<keyword evidence="3" id="KW-0114">cAMP</keyword>
<dbReference type="SUPFAM" id="SSF51206">
    <property type="entry name" value="cAMP-binding domain-like"/>
    <property type="match status" value="2"/>
</dbReference>